<keyword evidence="1" id="KW-0812">Transmembrane</keyword>
<dbReference type="Proteomes" id="UP000176997">
    <property type="component" value="Unassembled WGS sequence"/>
</dbReference>
<dbReference type="AlphaFoldDB" id="A0A1G2SA31"/>
<sequence>MKKATEIFYNALPILGMIGLVPLIPNDYLLAIVCIAIIVGAFLVKRVRYDLVIFAVGSFTMILVEWLFISTGVETFNRNSLLGIMPIWLPVIWGYGFVSIKRLIEIIER</sequence>
<accession>A0A1G2SA31</accession>
<reference evidence="2 3" key="1">
    <citation type="journal article" date="2016" name="Nat. Commun.">
        <title>Thousands of microbial genomes shed light on interconnected biogeochemical processes in an aquifer system.</title>
        <authorList>
            <person name="Anantharaman K."/>
            <person name="Brown C.T."/>
            <person name="Hug L.A."/>
            <person name="Sharon I."/>
            <person name="Castelle C.J."/>
            <person name="Probst A.J."/>
            <person name="Thomas B.C."/>
            <person name="Singh A."/>
            <person name="Wilkins M.J."/>
            <person name="Karaoz U."/>
            <person name="Brodie E.L."/>
            <person name="Williams K.H."/>
            <person name="Hubbard S.S."/>
            <person name="Banfield J.F."/>
        </authorList>
    </citation>
    <scope>NUCLEOTIDE SEQUENCE [LARGE SCALE GENOMIC DNA]</scope>
</reference>
<comment type="caution">
    <text evidence="2">The sequence shown here is derived from an EMBL/GenBank/DDBJ whole genome shotgun (WGS) entry which is preliminary data.</text>
</comment>
<keyword evidence="1" id="KW-0472">Membrane</keyword>
<feature type="transmembrane region" description="Helical" evidence="1">
    <location>
        <begin position="7"/>
        <end position="22"/>
    </location>
</feature>
<evidence type="ECO:0000313" key="3">
    <source>
        <dbReference type="Proteomes" id="UP000176997"/>
    </source>
</evidence>
<feature type="transmembrane region" description="Helical" evidence="1">
    <location>
        <begin position="28"/>
        <end position="44"/>
    </location>
</feature>
<evidence type="ECO:0000256" key="1">
    <source>
        <dbReference type="SAM" id="Phobius"/>
    </source>
</evidence>
<dbReference type="EMBL" id="MHUS01000006">
    <property type="protein sequence ID" value="OHA81925.1"/>
    <property type="molecule type" value="Genomic_DNA"/>
</dbReference>
<organism evidence="2 3">
    <name type="scientific">Candidatus Yonathbacteria bacterium RIFCSPHIGHO2_01_FULL_51_10</name>
    <dbReference type="NCBI Taxonomy" id="1802723"/>
    <lineage>
        <taxon>Bacteria</taxon>
        <taxon>Candidatus Yonathiibacteriota</taxon>
    </lineage>
</organism>
<gene>
    <name evidence="2" type="ORF">A2675_02035</name>
</gene>
<keyword evidence="1" id="KW-1133">Transmembrane helix</keyword>
<feature type="transmembrane region" description="Helical" evidence="1">
    <location>
        <begin position="51"/>
        <end position="69"/>
    </location>
</feature>
<proteinExistence type="predicted"/>
<protein>
    <submittedName>
        <fullName evidence="2">Uncharacterized protein</fullName>
    </submittedName>
</protein>
<name>A0A1G2SA31_9BACT</name>
<evidence type="ECO:0000313" key="2">
    <source>
        <dbReference type="EMBL" id="OHA81925.1"/>
    </source>
</evidence>
<dbReference type="STRING" id="1802723.A2675_02035"/>
<feature type="transmembrane region" description="Helical" evidence="1">
    <location>
        <begin position="81"/>
        <end position="100"/>
    </location>
</feature>